<proteinExistence type="predicted"/>
<comment type="caution">
    <text evidence="2">The sequence shown here is derived from an EMBL/GenBank/DDBJ whole genome shotgun (WGS) entry which is preliminary data.</text>
</comment>
<accession>A0A9Q3HQ16</accession>
<keyword evidence="3" id="KW-1185">Reference proteome</keyword>
<name>A0A9Q3HQ16_9BASI</name>
<reference evidence="2" key="1">
    <citation type="submission" date="2021-03" db="EMBL/GenBank/DDBJ databases">
        <title>Draft genome sequence of rust myrtle Austropuccinia psidii MF-1, a brazilian biotype.</title>
        <authorList>
            <person name="Quecine M.C."/>
            <person name="Pachon D.M.R."/>
            <person name="Bonatelli M.L."/>
            <person name="Correr F.H."/>
            <person name="Franceschini L.M."/>
            <person name="Leite T.F."/>
            <person name="Margarido G.R.A."/>
            <person name="Almeida C.A."/>
            <person name="Ferrarezi J.A."/>
            <person name="Labate C.A."/>
        </authorList>
    </citation>
    <scope>NUCLEOTIDE SEQUENCE</scope>
    <source>
        <strain evidence="2">MF-1</strain>
    </source>
</reference>
<evidence type="ECO:0000313" key="3">
    <source>
        <dbReference type="Proteomes" id="UP000765509"/>
    </source>
</evidence>
<organism evidence="2 3">
    <name type="scientific">Austropuccinia psidii MF-1</name>
    <dbReference type="NCBI Taxonomy" id="1389203"/>
    <lineage>
        <taxon>Eukaryota</taxon>
        <taxon>Fungi</taxon>
        <taxon>Dikarya</taxon>
        <taxon>Basidiomycota</taxon>
        <taxon>Pucciniomycotina</taxon>
        <taxon>Pucciniomycetes</taxon>
        <taxon>Pucciniales</taxon>
        <taxon>Sphaerophragmiaceae</taxon>
        <taxon>Austropuccinia</taxon>
    </lineage>
</organism>
<evidence type="ECO:0000313" key="2">
    <source>
        <dbReference type="EMBL" id="MBW0509710.1"/>
    </source>
</evidence>
<feature type="region of interest" description="Disordered" evidence="1">
    <location>
        <begin position="87"/>
        <end position="235"/>
    </location>
</feature>
<dbReference type="AlphaFoldDB" id="A0A9Q3HQ16"/>
<dbReference type="EMBL" id="AVOT02021098">
    <property type="protein sequence ID" value="MBW0509710.1"/>
    <property type="molecule type" value="Genomic_DNA"/>
</dbReference>
<sequence>MQTPSSSKRPLTSPSITSPLSDYPDGVLGERSPKRRLTKRVSTEFVKMNPQSAQKAPFQLCSQSHTFRVKRNGKLKLIKYRRPLKHRPNDLEVFKSRNKDKIDSTTQEIKNEKNFEHEKAPDYEKKDKDEENEEEEEDRQFLEDADNEQDFEYEEDDQDDQDEEYEEDEEDYQYEDKREDEEDRIYDPYEDYEENPEYDGYEYEEYEEYEEDGEDGELDTSVPHEEDDHNGECSG</sequence>
<feature type="compositionally biased region" description="Basic and acidic residues" evidence="1">
    <location>
        <begin position="87"/>
        <end position="129"/>
    </location>
</feature>
<feature type="compositionally biased region" description="Acidic residues" evidence="1">
    <location>
        <begin position="130"/>
        <end position="218"/>
    </location>
</feature>
<gene>
    <name evidence="2" type="ORF">O181_049425</name>
</gene>
<feature type="compositionally biased region" description="Basic and acidic residues" evidence="1">
    <location>
        <begin position="222"/>
        <end position="235"/>
    </location>
</feature>
<feature type="region of interest" description="Disordered" evidence="1">
    <location>
        <begin position="1"/>
        <end position="41"/>
    </location>
</feature>
<protein>
    <submittedName>
        <fullName evidence="2">Uncharacterized protein</fullName>
    </submittedName>
</protein>
<dbReference type="Proteomes" id="UP000765509">
    <property type="component" value="Unassembled WGS sequence"/>
</dbReference>
<feature type="compositionally biased region" description="Low complexity" evidence="1">
    <location>
        <begin position="10"/>
        <end position="21"/>
    </location>
</feature>
<evidence type="ECO:0000256" key="1">
    <source>
        <dbReference type="SAM" id="MobiDB-lite"/>
    </source>
</evidence>